<dbReference type="Pfam" id="PF08448">
    <property type="entry name" value="PAS_4"/>
    <property type="match status" value="1"/>
</dbReference>
<evidence type="ECO:0000313" key="7">
    <source>
        <dbReference type="EMBL" id="MBV7379398.1"/>
    </source>
</evidence>
<dbReference type="PROSITE" id="PS50109">
    <property type="entry name" value="HIS_KIN"/>
    <property type="match status" value="1"/>
</dbReference>
<dbReference type="CDD" id="cd00130">
    <property type="entry name" value="PAS"/>
    <property type="match status" value="1"/>
</dbReference>
<protein>
    <recommendedName>
        <fullName evidence="2">histidine kinase</fullName>
        <ecNumber evidence="2">2.7.13.3</ecNumber>
    </recommendedName>
</protein>
<feature type="domain" description="Response regulatory" evidence="6">
    <location>
        <begin position="638"/>
        <end position="754"/>
    </location>
</feature>
<dbReference type="InterPro" id="IPR013656">
    <property type="entry name" value="PAS_4"/>
</dbReference>
<dbReference type="SMART" id="SM00387">
    <property type="entry name" value="HATPase_c"/>
    <property type="match status" value="1"/>
</dbReference>
<feature type="compositionally biased region" description="Basic and acidic residues" evidence="4">
    <location>
        <begin position="592"/>
        <end position="613"/>
    </location>
</feature>
<reference evidence="7 8" key="1">
    <citation type="submission" date="2021-05" db="EMBL/GenBank/DDBJ databases">
        <title>Culturable bacteria isolated from Daya Bay.</title>
        <authorList>
            <person name="Zheng W."/>
            <person name="Yu S."/>
            <person name="Huang Y."/>
        </authorList>
    </citation>
    <scope>NUCLEOTIDE SEQUENCE [LARGE SCALE GENOMIC DNA]</scope>
    <source>
        <strain evidence="7 8">DP4N28-5</strain>
    </source>
</reference>
<dbReference type="PANTHER" id="PTHR43065:SF42">
    <property type="entry name" value="TWO-COMPONENT SENSOR PPRA"/>
    <property type="match status" value="1"/>
</dbReference>
<dbReference type="InterPro" id="IPR005467">
    <property type="entry name" value="His_kinase_dom"/>
</dbReference>
<dbReference type="SMART" id="SM00091">
    <property type="entry name" value="PAS"/>
    <property type="match status" value="3"/>
</dbReference>
<dbReference type="InterPro" id="IPR003594">
    <property type="entry name" value="HATPase_dom"/>
</dbReference>
<keyword evidence="8" id="KW-1185">Reference proteome</keyword>
<keyword evidence="3" id="KW-0597">Phosphoprotein</keyword>
<evidence type="ECO:0000259" key="5">
    <source>
        <dbReference type="PROSITE" id="PS50109"/>
    </source>
</evidence>
<proteinExistence type="predicted"/>
<dbReference type="EC" id="2.7.13.3" evidence="2"/>
<dbReference type="InterPro" id="IPR001789">
    <property type="entry name" value="Sig_transdc_resp-reg_receiver"/>
</dbReference>
<evidence type="ECO:0000259" key="6">
    <source>
        <dbReference type="PROSITE" id="PS50110"/>
    </source>
</evidence>
<evidence type="ECO:0000256" key="4">
    <source>
        <dbReference type="SAM" id="MobiDB-lite"/>
    </source>
</evidence>
<evidence type="ECO:0000256" key="1">
    <source>
        <dbReference type="ARBA" id="ARBA00000085"/>
    </source>
</evidence>
<dbReference type="SMART" id="SM00448">
    <property type="entry name" value="REC"/>
    <property type="match status" value="1"/>
</dbReference>
<dbReference type="InterPro" id="IPR000014">
    <property type="entry name" value="PAS"/>
</dbReference>
<dbReference type="PANTHER" id="PTHR43065">
    <property type="entry name" value="SENSOR HISTIDINE KINASE"/>
    <property type="match status" value="1"/>
</dbReference>
<comment type="catalytic activity">
    <reaction evidence="1">
        <text>ATP + protein L-histidine = ADP + protein N-phospho-L-histidine.</text>
        <dbReference type="EC" id="2.7.13.3"/>
    </reaction>
</comment>
<comment type="caution">
    <text evidence="7">The sequence shown here is derived from an EMBL/GenBank/DDBJ whole genome shotgun (WGS) entry which is preliminary data.</text>
</comment>
<name>A0ABS6T3V7_9RHOB</name>
<dbReference type="Pfam" id="PF02518">
    <property type="entry name" value="HATPase_c"/>
    <property type="match status" value="1"/>
</dbReference>
<feature type="region of interest" description="Disordered" evidence="4">
    <location>
        <begin position="579"/>
        <end position="621"/>
    </location>
</feature>
<evidence type="ECO:0000313" key="8">
    <source>
        <dbReference type="Proteomes" id="UP000756530"/>
    </source>
</evidence>
<dbReference type="CDD" id="cd00082">
    <property type="entry name" value="HisKA"/>
    <property type="match status" value="1"/>
</dbReference>
<dbReference type="PROSITE" id="PS50110">
    <property type="entry name" value="RESPONSE_REGULATORY"/>
    <property type="match status" value="1"/>
</dbReference>
<sequence length="756" mass="82772">MVFLAFASLSLVAHWRYRLSRIQLRETIAALAGEDAAPIMTTDRDGEIGYVNRAAKDRYGAAAGKTLANVLGDILSQPATVVYRLQNKALALGSAREDIPNRGERVQLSVHRIGEDGFLWRLDELGEFRAAGHAGENIGMPMMTVSRSGTILFLNEALRRLLGGRETSIDRVFTDYPIRNGEVHTIRASQGSVAVQVAEVALSGGRRELYLLPEPERPVIATPEWGLVESLPIPLIKLDRAGTITMANQRARRLLGCESPSGVPFAELVEGLGRPLNDWLDEAWIGRNSGRTETVHARRREEDTFLQVSLERMRGDDGDALVAVLNDATELKTLEGQFVQSQKMQAIGQLAGGVAHDFNNVLTAISGHCDLLLMRHDENDQDFADLKQISQNTNRAAALVGQLLAFSRKQRLRPDVIDLAESMSDLSHLLGRLVGEKVTLEYRHDASVKPVRADKRKLEQVVMNLVVNARDAMPDGGRVRLDVRDTRLDHPMERDRVRVPMGDYVTIRVIDEGQGIAPDRIDKIFEPFYTTKGSKGTGLGLSMAYGIVKQSGGYIFVDSTVGSGTTFVLHFPVHHASKEQGDVALSDPDDAPELRDDAHPEDVAQPHGRRSDLPDVAPPDGEAFAEITDRTAEKQGGNVLLVEDEAPVRAFAARALQLHGYDVIQADSAEAALERLADPAVGVDVIVTDVVMPGMDGPTWVAKALTDRPDVRVVFISGYVEDSVSEQQSRIPNSVFLPKPFSLQQLTATVSGQIHP</sequence>
<dbReference type="Pfam" id="PF00512">
    <property type="entry name" value="HisKA"/>
    <property type="match status" value="1"/>
</dbReference>
<accession>A0ABS6T3V7</accession>
<feature type="domain" description="Histidine kinase" evidence="5">
    <location>
        <begin position="353"/>
        <end position="575"/>
    </location>
</feature>
<evidence type="ECO:0000256" key="2">
    <source>
        <dbReference type="ARBA" id="ARBA00012438"/>
    </source>
</evidence>
<dbReference type="InterPro" id="IPR003661">
    <property type="entry name" value="HisK_dim/P_dom"/>
</dbReference>
<gene>
    <name evidence="7" type="ORF">KJP28_10705</name>
</gene>
<evidence type="ECO:0000256" key="3">
    <source>
        <dbReference type="PROSITE-ProRule" id="PRU00169"/>
    </source>
</evidence>
<dbReference type="SMART" id="SM00388">
    <property type="entry name" value="HisKA"/>
    <property type="match status" value="1"/>
</dbReference>
<dbReference type="Pfam" id="PF00072">
    <property type="entry name" value="Response_reg"/>
    <property type="match status" value="1"/>
</dbReference>
<organism evidence="7 8">
    <name type="scientific">Maritimibacter dapengensis</name>
    <dbReference type="NCBI Taxonomy" id="2836868"/>
    <lineage>
        <taxon>Bacteria</taxon>
        <taxon>Pseudomonadati</taxon>
        <taxon>Pseudomonadota</taxon>
        <taxon>Alphaproteobacteria</taxon>
        <taxon>Rhodobacterales</taxon>
        <taxon>Roseobacteraceae</taxon>
        <taxon>Maritimibacter</taxon>
    </lineage>
</organism>
<dbReference type="Proteomes" id="UP000756530">
    <property type="component" value="Unassembled WGS sequence"/>
</dbReference>
<dbReference type="EMBL" id="JAHUZE010000002">
    <property type="protein sequence ID" value="MBV7379398.1"/>
    <property type="molecule type" value="Genomic_DNA"/>
</dbReference>
<feature type="modified residue" description="4-aspartylphosphate" evidence="3">
    <location>
        <position position="689"/>
    </location>
</feature>